<sequence>MTELPSLLVNFRVYDGDSNDMIGVADVELPKLEAMTETLKGAGVSGEIDMPVLGHYASMETKLNFRTVDKNSLKISATKSQKLEIRGAQEVYNKATGEVVVVPVKLVVKGMPKSTELGKFEMGSGTDSSLTLETMYLKLSIDGKIKAEIDKLNYIANIDGTDYLSDVRTALGL</sequence>
<name>A0A8S5NX20_9CAUD</name>
<dbReference type="Pfam" id="PF04985">
    <property type="entry name" value="Phage_tube"/>
    <property type="match status" value="1"/>
</dbReference>
<dbReference type="InterPro" id="IPR006498">
    <property type="entry name" value="Tail_tube"/>
</dbReference>
<dbReference type="EMBL" id="BK015281">
    <property type="protein sequence ID" value="DAD99326.1"/>
    <property type="molecule type" value="Genomic_DNA"/>
</dbReference>
<protein>
    <submittedName>
        <fullName evidence="1">Tail tube protein</fullName>
    </submittedName>
</protein>
<accession>A0A8S5NX20</accession>
<reference evidence="1" key="1">
    <citation type="journal article" date="2021" name="Proc. Natl. Acad. Sci. U.S.A.">
        <title>A Catalog of Tens of Thousands of Viruses from Human Metagenomes Reveals Hidden Associations with Chronic Diseases.</title>
        <authorList>
            <person name="Tisza M.J."/>
            <person name="Buck C.B."/>
        </authorList>
    </citation>
    <scope>NUCLEOTIDE SEQUENCE</scope>
    <source>
        <strain evidence="1">Ct0FJ5</strain>
    </source>
</reference>
<evidence type="ECO:0000313" key="1">
    <source>
        <dbReference type="EMBL" id="DAD99326.1"/>
    </source>
</evidence>
<proteinExistence type="predicted"/>
<organism evidence="1">
    <name type="scientific">Caudovirales sp. ct0FJ5</name>
    <dbReference type="NCBI Taxonomy" id="2825755"/>
    <lineage>
        <taxon>Viruses</taxon>
        <taxon>Duplodnaviria</taxon>
        <taxon>Heunggongvirae</taxon>
        <taxon>Uroviricota</taxon>
        <taxon>Caudoviricetes</taxon>
    </lineage>
</organism>